<sequence length="291" mass="33557">MLHLFAGHMDRWKTLSLEAGATLATHLVFLVRGAVDDMPPLTALEIELESEQIPQAIVEELASQIASLQYLRKLYWMNWRYGFNLPNLPWEQYDDIMIHSRFAVEESIIFLSRCTSATSVALRGFRKPEYYSTPFNRPHTTLHHLTALTLDKSSDPLAALSHFTLPSLRFLEIGLHGRDFECLEKFLWRSQCPLRELVVIDLNLLADDIAAFFRFSWLTPIPNVKLGPTHDDAKMLGFMKQFEKAGVLLPDLFVWLEPVVDWPLLVGWMERGIQETYFSYENGKLIAPMVF</sequence>
<keyword evidence="2" id="KW-1185">Reference proteome</keyword>
<dbReference type="Proteomes" id="UP000284706">
    <property type="component" value="Unassembled WGS sequence"/>
</dbReference>
<dbReference type="AlphaFoldDB" id="A0A409XXZ6"/>
<dbReference type="OrthoDB" id="3217549at2759"/>
<dbReference type="EMBL" id="NHYE01001421">
    <property type="protein sequence ID" value="PPQ95591.1"/>
    <property type="molecule type" value="Genomic_DNA"/>
</dbReference>
<evidence type="ECO:0008006" key="3">
    <source>
        <dbReference type="Google" id="ProtNLM"/>
    </source>
</evidence>
<evidence type="ECO:0000313" key="1">
    <source>
        <dbReference type="EMBL" id="PPQ95591.1"/>
    </source>
</evidence>
<protein>
    <recommendedName>
        <fullName evidence="3">F-box domain-containing protein</fullName>
    </recommendedName>
</protein>
<reference evidence="1 2" key="1">
    <citation type="journal article" date="2018" name="Evol. Lett.">
        <title>Horizontal gene cluster transfer increased hallucinogenic mushroom diversity.</title>
        <authorList>
            <person name="Reynolds H.T."/>
            <person name="Vijayakumar V."/>
            <person name="Gluck-Thaler E."/>
            <person name="Korotkin H.B."/>
            <person name="Matheny P.B."/>
            <person name="Slot J.C."/>
        </authorList>
    </citation>
    <scope>NUCLEOTIDE SEQUENCE [LARGE SCALE GENOMIC DNA]</scope>
    <source>
        <strain evidence="1 2">SRW20</strain>
    </source>
</reference>
<accession>A0A409XXZ6</accession>
<dbReference type="InParanoid" id="A0A409XXZ6"/>
<gene>
    <name evidence="1" type="ORF">CVT26_008620</name>
</gene>
<name>A0A409XXZ6_9AGAR</name>
<organism evidence="1 2">
    <name type="scientific">Gymnopilus dilepis</name>
    <dbReference type="NCBI Taxonomy" id="231916"/>
    <lineage>
        <taxon>Eukaryota</taxon>
        <taxon>Fungi</taxon>
        <taxon>Dikarya</taxon>
        <taxon>Basidiomycota</taxon>
        <taxon>Agaricomycotina</taxon>
        <taxon>Agaricomycetes</taxon>
        <taxon>Agaricomycetidae</taxon>
        <taxon>Agaricales</taxon>
        <taxon>Agaricineae</taxon>
        <taxon>Hymenogastraceae</taxon>
        <taxon>Gymnopilus</taxon>
    </lineage>
</organism>
<comment type="caution">
    <text evidence="1">The sequence shown here is derived from an EMBL/GenBank/DDBJ whole genome shotgun (WGS) entry which is preliminary data.</text>
</comment>
<proteinExistence type="predicted"/>
<evidence type="ECO:0000313" key="2">
    <source>
        <dbReference type="Proteomes" id="UP000284706"/>
    </source>
</evidence>